<feature type="domain" description="SPEF2 C-terminal" evidence="1">
    <location>
        <begin position="209"/>
        <end position="277"/>
    </location>
</feature>
<dbReference type="Proteomes" id="UP001458880">
    <property type="component" value="Unassembled WGS sequence"/>
</dbReference>
<dbReference type="InterPro" id="IPR056199">
    <property type="entry name" value="SPEF2_C"/>
</dbReference>
<accession>A0AAW1LE32</accession>
<reference evidence="2 3" key="1">
    <citation type="journal article" date="2024" name="BMC Genomics">
        <title>De novo assembly and annotation of Popillia japonica's genome with initial clues to its potential as an invasive pest.</title>
        <authorList>
            <person name="Cucini C."/>
            <person name="Boschi S."/>
            <person name="Funari R."/>
            <person name="Cardaioli E."/>
            <person name="Iannotti N."/>
            <person name="Marturano G."/>
            <person name="Paoli F."/>
            <person name="Bruttini M."/>
            <person name="Carapelli A."/>
            <person name="Frati F."/>
            <person name="Nardi F."/>
        </authorList>
    </citation>
    <scope>NUCLEOTIDE SEQUENCE [LARGE SCALE GENOMIC DNA]</scope>
    <source>
        <strain evidence="2">DMR45628</strain>
    </source>
</reference>
<dbReference type="EMBL" id="JASPKY010000121">
    <property type="protein sequence ID" value="KAK9732208.1"/>
    <property type="molecule type" value="Genomic_DNA"/>
</dbReference>
<comment type="caution">
    <text evidence="2">The sequence shown here is derived from an EMBL/GenBank/DDBJ whole genome shotgun (WGS) entry which is preliminary data.</text>
</comment>
<dbReference type="PANTHER" id="PTHR14919:SF0">
    <property type="entry name" value="SPERM FLAGELLAR PROTEIN 2"/>
    <property type="match status" value="1"/>
</dbReference>
<protein>
    <recommendedName>
        <fullName evidence="1">SPEF2 C-terminal domain-containing protein</fullName>
    </recommendedName>
</protein>
<gene>
    <name evidence="2" type="ORF">QE152_g13015</name>
</gene>
<dbReference type="PANTHER" id="PTHR14919">
    <property type="entry name" value="KPL2-RELATED"/>
    <property type="match status" value="1"/>
</dbReference>
<sequence length="284" mass="32270">MPCPDDVMQKIMLEYITFNDKFEFENLHVYSKFVRNVLTQGLHVYSKFVRNVLTQGDAITNDSPFHKVMNNNHSEAMRAAEHYKQTSMNILSNMEAYFQPKGKKGTTAKREIKGKGKALPKFSAPEPAVKDVGLKLIEEWRCAVEGEYARSGQKCCDILCRAVEEEMAIQPELVLKGDKFYVNPDVLLFEDSLPEPEPILKEYEAPGIFTIVQLSDLTSILLDLAPKGIMPERAFTFLLQDLIVYNADDGRPSVVPPLWTQLPLRNVNKLMDTVASEKREQIVL</sequence>
<dbReference type="AlphaFoldDB" id="A0AAW1LE32"/>
<proteinExistence type="predicted"/>
<evidence type="ECO:0000313" key="2">
    <source>
        <dbReference type="EMBL" id="KAK9732208.1"/>
    </source>
</evidence>
<evidence type="ECO:0000313" key="3">
    <source>
        <dbReference type="Proteomes" id="UP001458880"/>
    </source>
</evidence>
<evidence type="ECO:0000259" key="1">
    <source>
        <dbReference type="Pfam" id="PF24082"/>
    </source>
</evidence>
<name>A0AAW1LE32_POPJA</name>
<dbReference type="InterPro" id="IPR052634">
    <property type="entry name" value="Sperm_flagellar-bone_growth"/>
</dbReference>
<keyword evidence="3" id="KW-1185">Reference proteome</keyword>
<dbReference type="Pfam" id="PF24082">
    <property type="entry name" value="SPEF2_C"/>
    <property type="match status" value="1"/>
</dbReference>
<organism evidence="2 3">
    <name type="scientific">Popillia japonica</name>
    <name type="common">Japanese beetle</name>
    <dbReference type="NCBI Taxonomy" id="7064"/>
    <lineage>
        <taxon>Eukaryota</taxon>
        <taxon>Metazoa</taxon>
        <taxon>Ecdysozoa</taxon>
        <taxon>Arthropoda</taxon>
        <taxon>Hexapoda</taxon>
        <taxon>Insecta</taxon>
        <taxon>Pterygota</taxon>
        <taxon>Neoptera</taxon>
        <taxon>Endopterygota</taxon>
        <taxon>Coleoptera</taxon>
        <taxon>Polyphaga</taxon>
        <taxon>Scarabaeiformia</taxon>
        <taxon>Scarabaeidae</taxon>
        <taxon>Rutelinae</taxon>
        <taxon>Popillia</taxon>
    </lineage>
</organism>